<evidence type="ECO:0000256" key="12">
    <source>
        <dbReference type="PROSITE-ProRule" id="PRU00175"/>
    </source>
</evidence>
<dbReference type="PROSITE" id="PS50089">
    <property type="entry name" value="ZF_RING_2"/>
    <property type="match status" value="1"/>
</dbReference>
<dbReference type="PANTHER" id="PTHR22996">
    <property type="entry name" value="MAHOGUNIN"/>
    <property type="match status" value="1"/>
</dbReference>
<feature type="region of interest" description="Disordered" evidence="13">
    <location>
        <begin position="347"/>
        <end position="371"/>
    </location>
</feature>
<dbReference type="InterPro" id="IPR058981">
    <property type="entry name" value="MGRN1/RNF157-like_N"/>
</dbReference>
<evidence type="ECO:0000313" key="15">
    <source>
        <dbReference type="EMBL" id="KAG8470200.1"/>
    </source>
</evidence>
<comment type="similarity">
    <text evidence="11">Belongs to the RING-type zinc finger family. LOG2 subfamily.</text>
</comment>
<dbReference type="EMBL" id="JAGTXO010000001">
    <property type="protein sequence ID" value="KAG8470200.1"/>
    <property type="molecule type" value="Genomic_DNA"/>
</dbReference>
<dbReference type="FunFam" id="3.30.40.10:FF:000115">
    <property type="entry name" value="probable E3 ubiquitin-protein ligase LOG2"/>
    <property type="match status" value="1"/>
</dbReference>
<evidence type="ECO:0000256" key="5">
    <source>
        <dbReference type="ARBA" id="ARBA00022707"/>
    </source>
</evidence>
<evidence type="ECO:0000256" key="4">
    <source>
        <dbReference type="ARBA" id="ARBA00022679"/>
    </source>
</evidence>
<organism evidence="15 16">
    <name type="scientific">Diacronema lutheri</name>
    <name type="common">Unicellular marine alga</name>
    <name type="synonym">Monochrysis lutheri</name>
    <dbReference type="NCBI Taxonomy" id="2081491"/>
    <lineage>
        <taxon>Eukaryota</taxon>
        <taxon>Haptista</taxon>
        <taxon>Haptophyta</taxon>
        <taxon>Pavlovophyceae</taxon>
        <taxon>Pavlovales</taxon>
        <taxon>Pavlovaceae</taxon>
        <taxon>Diacronema</taxon>
    </lineage>
</organism>
<protein>
    <recommendedName>
        <fullName evidence="3">RING-type E3 ubiquitin transferase</fullName>
        <ecNumber evidence="3">2.3.2.27</ecNumber>
    </recommendedName>
</protein>
<reference evidence="15" key="1">
    <citation type="submission" date="2021-05" db="EMBL/GenBank/DDBJ databases">
        <title>The genome of the haptophyte Pavlova lutheri (Diacronema luteri, Pavlovales) - a model for lipid biosynthesis in eukaryotic algae.</title>
        <authorList>
            <person name="Hulatt C.J."/>
            <person name="Posewitz M.C."/>
        </authorList>
    </citation>
    <scope>NUCLEOTIDE SEQUENCE</scope>
    <source>
        <strain evidence="15">NIVA-4/92</strain>
    </source>
</reference>
<feature type="region of interest" description="Disordered" evidence="13">
    <location>
        <begin position="1"/>
        <end position="52"/>
    </location>
</feature>
<dbReference type="AlphaFoldDB" id="A0A8J5Y2H4"/>
<dbReference type="InterPro" id="IPR013083">
    <property type="entry name" value="Znf_RING/FYVE/PHD"/>
</dbReference>
<feature type="domain" description="RING-type" evidence="14">
    <location>
        <begin position="294"/>
        <end position="333"/>
    </location>
</feature>
<evidence type="ECO:0000256" key="13">
    <source>
        <dbReference type="SAM" id="MobiDB-lite"/>
    </source>
</evidence>
<dbReference type="InterPro" id="IPR001841">
    <property type="entry name" value="Znf_RING"/>
</dbReference>
<dbReference type="SMART" id="SM00184">
    <property type="entry name" value="RING"/>
    <property type="match status" value="1"/>
</dbReference>
<dbReference type="EC" id="2.3.2.27" evidence="3"/>
<keyword evidence="16" id="KW-1185">Reference proteome</keyword>
<dbReference type="InterPro" id="IPR045195">
    <property type="entry name" value="LOG2-like_mRING_C3HC5"/>
</dbReference>
<evidence type="ECO:0000259" key="14">
    <source>
        <dbReference type="PROSITE" id="PS50089"/>
    </source>
</evidence>
<dbReference type="Pfam" id="PF26192">
    <property type="entry name" value="RNF157-like_N"/>
    <property type="match status" value="1"/>
</dbReference>
<evidence type="ECO:0000256" key="2">
    <source>
        <dbReference type="ARBA" id="ARBA00004906"/>
    </source>
</evidence>
<dbReference type="GO" id="GO:0008270">
    <property type="term" value="F:zinc ion binding"/>
    <property type="evidence" value="ECO:0007669"/>
    <property type="project" value="UniProtKB-KW"/>
</dbReference>
<keyword evidence="10" id="KW-0449">Lipoprotein</keyword>
<dbReference type="OMA" id="FCCKEEF"/>
<dbReference type="Pfam" id="PF13920">
    <property type="entry name" value="zf-C3HC4_3"/>
    <property type="match status" value="1"/>
</dbReference>
<evidence type="ECO:0000256" key="7">
    <source>
        <dbReference type="ARBA" id="ARBA00022771"/>
    </source>
</evidence>
<dbReference type="GO" id="GO:0016567">
    <property type="term" value="P:protein ubiquitination"/>
    <property type="evidence" value="ECO:0007669"/>
    <property type="project" value="TreeGrafter"/>
</dbReference>
<proteinExistence type="inferred from homology"/>
<accession>A0A8J5Y2H4</accession>
<dbReference type="InterPro" id="IPR045194">
    <property type="entry name" value="MGRN1/RNF157-like"/>
</dbReference>
<dbReference type="Gene3D" id="3.30.40.10">
    <property type="entry name" value="Zinc/RING finger domain, C3HC4 (zinc finger)"/>
    <property type="match status" value="1"/>
</dbReference>
<evidence type="ECO:0000256" key="9">
    <source>
        <dbReference type="ARBA" id="ARBA00022833"/>
    </source>
</evidence>
<dbReference type="PANTHER" id="PTHR22996:SF0">
    <property type="entry name" value="RE60872P-RELATED"/>
    <property type="match status" value="1"/>
</dbReference>
<dbReference type="SUPFAM" id="SSF57850">
    <property type="entry name" value="RING/U-box"/>
    <property type="match status" value="1"/>
</dbReference>
<evidence type="ECO:0000313" key="16">
    <source>
        <dbReference type="Proteomes" id="UP000751190"/>
    </source>
</evidence>
<comment type="pathway">
    <text evidence="2">Protein modification; protein ubiquitination.</text>
</comment>
<dbReference type="Proteomes" id="UP000751190">
    <property type="component" value="Unassembled WGS sequence"/>
</dbReference>
<feature type="compositionally biased region" description="Low complexity" evidence="13">
    <location>
        <begin position="357"/>
        <end position="371"/>
    </location>
</feature>
<comment type="catalytic activity">
    <reaction evidence="1">
        <text>S-ubiquitinyl-[E2 ubiquitin-conjugating enzyme]-L-cysteine + [acceptor protein]-L-lysine = [E2 ubiquitin-conjugating enzyme]-L-cysteine + N(6)-ubiquitinyl-[acceptor protein]-L-lysine.</text>
        <dbReference type="EC" id="2.3.2.27"/>
    </reaction>
</comment>
<comment type="caution">
    <text evidence="15">The sequence shown here is derived from an EMBL/GenBank/DDBJ whole genome shotgun (WGS) entry which is preliminary data.</text>
</comment>
<keyword evidence="6" id="KW-0479">Metal-binding</keyword>
<keyword evidence="4" id="KW-0808">Transferase</keyword>
<evidence type="ECO:0000256" key="6">
    <source>
        <dbReference type="ARBA" id="ARBA00022723"/>
    </source>
</evidence>
<name>A0A8J5Y2H4_DIALT</name>
<keyword evidence="8" id="KW-0833">Ubl conjugation pathway</keyword>
<dbReference type="GO" id="GO:0061630">
    <property type="term" value="F:ubiquitin protein ligase activity"/>
    <property type="evidence" value="ECO:0007669"/>
    <property type="project" value="UniProtKB-EC"/>
</dbReference>
<evidence type="ECO:0000256" key="10">
    <source>
        <dbReference type="ARBA" id="ARBA00023288"/>
    </source>
</evidence>
<dbReference type="CDD" id="cd16789">
    <property type="entry name" value="mRING-HC-C3HC5_MGRN1-like"/>
    <property type="match status" value="1"/>
</dbReference>
<evidence type="ECO:0000256" key="3">
    <source>
        <dbReference type="ARBA" id="ARBA00012483"/>
    </source>
</evidence>
<keyword evidence="5" id="KW-0519">Myristate</keyword>
<dbReference type="OrthoDB" id="1711136at2759"/>
<keyword evidence="9" id="KW-0862">Zinc</keyword>
<keyword evidence="7 12" id="KW-0863">Zinc-finger</keyword>
<gene>
    <name evidence="15" type="ORF">KFE25_008621</name>
</gene>
<evidence type="ECO:0000256" key="1">
    <source>
        <dbReference type="ARBA" id="ARBA00000900"/>
    </source>
</evidence>
<evidence type="ECO:0000256" key="11">
    <source>
        <dbReference type="ARBA" id="ARBA00025721"/>
    </source>
</evidence>
<sequence length="371" mass="40033">MGNNPGAARRRPHGAGAPGQGGSGRPADGGYPGAAAPPPAGPHYVHPNMYGGQRAMPQAAGGMQGMFPYMDGSRPPELRGENLYPWRPMPRQMMPQMQKTYTIKNDVNLKKASLKLVPDQSNPSRLFVDFDFDTSTECRVTVYFAATEIEGQHAKYAPREGDAEPEPRDFGKALAQQFRGQAVLDTSLFAEEELKYDPQTPRRYPIVIRLESIVAPAGAGSSSDAKSAVQSQSTFATLHKEDGGSWSCRVLKQTIQVGTRSFELQEIYGIDQSANGGNETAKADDLDEDGGRECVICMTDPRDTTVLPCRHMCMCNKCAKVLRLQTNKCPICRCPVDSLLQIKVKGSDKPEAPAGPPAAAYPGTAAASEAK</sequence>
<evidence type="ECO:0000256" key="8">
    <source>
        <dbReference type="ARBA" id="ARBA00022786"/>
    </source>
</evidence>